<protein>
    <submittedName>
        <fullName evidence="1">Uncharacterized protein</fullName>
    </submittedName>
</protein>
<sequence length="142" mass="15874">MERRSFFLLVGGLGAQIALPAWAKEVPIAKCLSAVDAKVNFDILWYRDGNYFEGDTYCHAAGAYVQPFSGYDWYVNEQGAVEKDNKVASVRLSETDNTSIRIRLLFTARNDHSILSDAGDVITAYTKDGQETHWTHSGNLLH</sequence>
<name>A0A7Z7IC30_9BURK</name>
<evidence type="ECO:0000313" key="2">
    <source>
        <dbReference type="Proteomes" id="UP000219522"/>
    </source>
</evidence>
<organism evidence="1 2">
    <name type="scientific">Caballeronia arationis</name>
    <dbReference type="NCBI Taxonomy" id="1777142"/>
    <lineage>
        <taxon>Bacteria</taxon>
        <taxon>Pseudomonadati</taxon>
        <taxon>Pseudomonadota</taxon>
        <taxon>Betaproteobacteria</taxon>
        <taxon>Burkholderiales</taxon>
        <taxon>Burkholderiaceae</taxon>
        <taxon>Caballeronia</taxon>
    </lineage>
</organism>
<comment type="caution">
    <text evidence="1">The sequence shown here is derived from an EMBL/GenBank/DDBJ whole genome shotgun (WGS) entry which is preliminary data.</text>
</comment>
<dbReference type="EMBL" id="OCSU01000003">
    <property type="protein sequence ID" value="SOE87990.1"/>
    <property type="molecule type" value="Genomic_DNA"/>
</dbReference>
<evidence type="ECO:0000313" key="1">
    <source>
        <dbReference type="EMBL" id="SOE87990.1"/>
    </source>
</evidence>
<dbReference type="Proteomes" id="UP000219522">
    <property type="component" value="Unassembled WGS sequence"/>
</dbReference>
<gene>
    <name evidence="1" type="ORF">SAMN05446927_6579</name>
</gene>
<dbReference type="AlphaFoldDB" id="A0A7Z7IC30"/>
<dbReference type="RefSeq" id="WP_143753684.1">
    <property type="nucleotide sequence ID" value="NZ_OCSU01000003.1"/>
</dbReference>
<proteinExistence type="predicted"/>
<reference evidence="1 2" key="1">
    <citation type="submission" date="2017-09" db="EMBL/GenBank/DDBJ databases">
        <authorList>
            <person name="Varghese N."/>
            <person name="Submissions S."/>
        </authorList>
    </citation>
    <scope>NUCLEOTIDE SEQUENCE [LARGE SCALE GENOMIC DNA]</scope>
    <source>
        <strain evidence="1 2">OK806</strain>
    </source>
</reference>
<accession>A0A7Z7IC30</accession>
<keyword evidence="2" id="KW-1185">Reference proteome</keyword>